<name>A0A434AUD1_9BACT</name>
<organism evidence="6 7">
    <name type="scientific">Ancylomarina longa</name>
    <dbReference type="NCBI Taxonomy" id="2487017"/>
    <lineage>
        <taxon>Bacteria</taxon>
        <taxon>Pseudomonadati</taxon>
        <taxon>Bacteroidota</taxon>
        <taxon>Bacteroidia</taxon>
        <taxon>Marinilabiliales</taxon>
        <taxon>Marinifilaceae</taxon>
        <taxon>Ancylomarina</taxon>
    </lineage>
</organism>
<keyword evidence="2" id="KW-0812">Transmembrane</keyword>
<protein>
    <submittedName>
        <fullName evidence="6">Translocation/assembly module TamB</fullName>
    </submittedName>
</protein>
<dbReference type="Proteomes" id="UP000282985">
    <property type="component" value="Unassembled WGS sequence"/>
</dbReference>
<evidence type="ECO:0000256" key="4">
    <source>
        <dbReference type="ARBA" id="ARBA00023136"/>
    </source>
</evidence>
<dbReference type="PANTHER" id="PTHR36985">
    <property type="entry name" value="TRANSLOCATION AND ASSEMBLY MODULE SUBUNIT TAMB"/>
    <property type="match status" value="1"/>
</dbReference>
<dbReference type="InterPro" id="IPR007452">
    <property type="entry name" value="TamB_C"/>
</dbReference>
<dbReference type="GO" id="GO:0009306">
    <property type="term" value="P:protein secretion"/>
    <property type="evidence" value="ECO:0007669"/>
    <property type="project" value="InterPro"/>
</dbReference>
<dbReference type="GO" id="GO:0005886">
    <property type="term" value="C:plasma membrane"/>
    <property type="evidence" value="ECO:0007669"/>
    <property type="project" value="InterPro"/>
</dbReference>
<keyword evidence="4" id="KW-0472">Membrane</keyword>
<dbReference type="EMBL" id="RJJX01000013">
    <property type="protein sequence ID" value="RUT77949.1"/>
    <property type="molecule type" value="Genomic_DNA"/>
</dbReference>
<gene>
    <name evidence="6" type="ORF">DLK05_10750</name>
</gene>
<evidence type="ECO:0000256" key="1">
    <source>
        <dbReference type="ARBA" id="ARBA00004167"/>
    </source>
</evidence>
<evidence type="ECO:0000259" key="5">
    <source>
        <dbReference type="Pfam" id="PF04357"/>
    </source>
</evidence>
<evidence type="ECO:0000313" key="7">
    <source>
        <dbReference type="Proteomes" id="UP000282985"/>
    </source>
</evidence>
<sequence>MSSGVQTYVSQKIAVSISEQTHTPVSIQGVNISPFKSIIIKGLYVEDYQKDTLVYVGNLKVKIDSFNLDTKHIYVNKLSLSKTFVNLYEDKNRILNMEVFLDSLRNKNATPAIDTTKKSWITLVSNIDISDSQFGYKTVAAKTQKFGINYDDILVKNIYLKARDIKVIGDSINFQIQHLSCSEKSGFKLKDFKANSWVTSHQWGLTDVKISATHSELNAKYLHFNYEPGKGYWRKFTKKMQLDFLLNSSKISFLDVAYFNDELEGFRETGRIKGHIYGTVFDLKGKDIDVIYGEQTILKGQFYMNGLPYLRDAYLEANFDELTTSIADIEKVYIPGYDKENLNFPEYFSNLGLIHYKGKFNGFINDFVFYGNFKTDLGSIKTDILFKPNKKDNRLVFNGDLKTTDFNLGGFLEQDKVGTVSLNVSVNGSTDEETTKGIMKGNISNLNFNDYEYKNLSLDGFFSQSQFDGKISIQDPNIGFDFAGKIDFSQKVPTMNFSSHILHAKLFPLHLSKKDLKSELSLSINANFTGSGVDNANGIIEINNTNYKNSLGEFSLNKLTINSFTSPDFKRLTLESDVSDAKVEGNYEVGSLISSIANMAYYYLPAYAPNKDYTKIDSTNNFKFSLHLKDVDSITKVLYPDINLASHTNLDGIIVAKDHKLEMHFNSPSLSVQGKNFDELKIDLETNNHQLELKGRTNRLAFSDDFRLYNLTNKITVGKDKIKLDVLWNNWDKRTYSGYLSAEGMVKKSKASGNPIWNINLLPSTLIMDDSIWNIPSSQIVIDSTSYQVDNFKIQRQNQYFGLDGKISTNPKDSIRFEVHNISLKNLNNLTRDKKIGVNGLVRGYVQLSDLYGNRYSNSNLMIEDLIFNQDTLGNLYLISDWDKDQRKLSFSSFTNYNSKKELSLEGNYFPESDSINMNIDMQDLRMGLLSPYLQDNISNIKGNTSGNLHLEGSTEEPRSSGKLKFKNVSFTINELKTTYYCNDSIKITPKEFQFNKFRLIDQHDKIATIYGVISHEQLQNFNLDLAINTQNFNILNTKVTDNELFYGQAYLTGITHLFGPTDNMDIDITAKTDKNTRIYIPLNNSGDIQESNFITFVNSTHFVNNKESDQYKIDLSGIKMNCDLDITPETEVQIIFDSKIGDVLKAKGNGNLKLEIDTKGDFKIFGDYTIQTGSYLFTLQDVINKKFDLSNGGNIKWTGDPYNATVNINAVYNVKTTLYDLLLNTPYIDNTRKVPVQCNMNLSNRLENPNIKFSIAFPTLDQQTQSILEGLFSTEDEMNKQILSLLVLNRFYTPEYLRSTDPNFENKNSSYAVGITTSELLSNQLSNWLSKISNDFDIGVSYRPGDELTSDEIELALSTQIFNDKITINGNVGTGNSQQRANDIVGDMDVNIKLDKKGKLHLSAFTRSNEYLVYEESRNTQGIGIFYKEDFNTFSGLLKKYLNFLKPTKNKFPHK</sequence>
<proteinExistence type="predicted"/>
<dbReference type="Pfam" id="PF04357">
    <property type="entry name" value="TamB"/>
    <property type="match status" value="1"/>
</dbReference>
<dbReference type="PANTHER" id="PTHR36985:SF1">
    <property type="entry name" value="TRANSLOCATION AND ASSEMBLY MODULE SUBUNIT TAMB"/>
    <property type="match status" value="1"/>
</dbReference>
<accession>A0A434AUD1</accession>
<evidence type="ECO:0000256" key="2">
    <source>
        <dbReference type="ARBA" id="ARBA00022692"/>
    </source>
</evidence>
<comment type="subcellular location">
    <subcellularLocation>
        <location evidence="1">Membrane</location>
        <topology evidence="1">Single-pass membrane protein</topology>
    </subcellularLocation>
</comment>
<reference evidence="6 7" key="1">
    <citation type="submission" date="2018-11" db="EMBL/GenBank/DDBJ databases">
        <title>Parancylomarina longa gen. nov., sp. nov., isolated from sediments of southern Okinawa.</title>
        <authorList>
            <person name="Fu T."/>
        </authorList>
    </citation>
    <scope>NUCLEOTIDE SEQUENCE [LARGE SCALE GENOMIC DNA]</scope>
    <source>
        <strain evidence="6 7">T3-2 S1-C</strain>
    </source>
</reference>
<comment type="caution">
    <text evidence="6">The sequence shown here is derived from an EMBL/GenBank/DDBJ whole genome shotgun (WGS) entry which is preliminary data.</text>
</comment>
<keyword evidence="3" id="KW-1133">Transmembrane helix</keyword>
<feature type="domain" description="Translocation and assembly module TamB C-terminal" evidence="5">
    <location>
        <begin position="1007"/>
        <end position="1432"/>
    </location>
</feature>
<evidence type="ECO:0000313" key="6">
    <source>
        <dbReference type="EMBL" id="RUT77949.1"/>
    </source>
</evidence>
<evidence type="ECO:0000256" key="3">
    <source>
        <dbReference type="ARBA" id="ARBA00022989"/>
    </source>
</evidence>
<keyword evidence="7" id="KW-1185">Reference proteome</keyword>